<feature type="disulfide bond" evidence="1">
    <location>
        <begin position="68"/>
        <end position="86"/>
    </location>
</feature>
<dbReference type="EMBL" id="UYYA01000387">
    <property type="protein sequence ID" value="VDM53719.1"/>
    <property type="molecule type" value="Genomic_DNA"/>
</dbReference>
<dbReference type="InterPro" id="IPR003582">
    <property type="entry name" value="ShKT_dom"/>
</dbReference>
<reference evidence="3 4" key="2">
    <citation type="submission" date="2018-11" db="EMBL/GenBank/DDBJ databases">
        <authorList>
            <consortium name="Pathogen Informatics"/>
        </authorList>
    </citation>
    <scope>NUCLEOTIDE SEQUENCE [LARGE SCALE GENOMIC DNA]</scope>
    <source>
        <strain evidence="3 4">Costa Rica</strain>
    </source>
</reference>
<keyword evidence="1" id="KW-1015">Disulfide bond</keyword>
<dbReference type="PROSITE" id="PS51670">
    <property type="entry name" value="SHKT"/>
    <property type="match status" value="1"/>
</dbReference>
<comment type="caution">
    <text evidence="1">Lacks conserved residue(s) required for the propagation of feature annotation.</text>
</comment>
<protein>
    <submittedName>
        <fullName evidence="5">ShKT domain-containing protein</fullName>
    </submittedName>
</protein>
<evidence type="ECO:0000259" key="2">
    <source>
        <dbReference type="PROSITE" id="PS51670"/>
    </source>
</evidence>
<dbReference type="Pfam" id="PF01549">
    <property type="entry name" value="ShK"/>
    <property type="match status" value="2"/>
</dbReference>
<dbReference type="AlphaFoldDB" id="A0A0R3PDS8"/>
<evidence type="ECO:0000313" key="4">
    <source>
        <dbReference type="Proteomes" id="UP000267027"/>
    </source>
</evidence>
<dbReference type="OrthoDB" id="5779521at2759"/>
<dbReference type="Proteomes" id="UP000267027">
    <property type="component" value="Unassembled WGS sequence"/>
</dbReference>
<evidence type="ECO:0000313" key="3">
    <source>
        <dbReference type="EMBL" id="VDM53719.1"/>
    </source>
</evidence>
<dbReference type="WBParaSite" id="ACOC_0000213301-mRNA-1">
    <property type="protein sequence ID" value="ACOC_0000213301-mRNA-1"/>
    <property type="gene ID" value="ACOC_0000213301"/>
</dbReference>
<keyword evidence="4" id="KW-1185">Reference proteome</keyword>
<dbReference type="SMART" id="SM00254">
    <property type="entry name" value="ShKT"/>
    <property type="match status" value="2"/>
</dbReference>
<evidence type="ECO:0000256" key="1">
    <source>
        <dbReference type="PROSITE-ProRule" id="PRU01005"/>
    </source>
</evidence>
<sequence length="154" mass="17447">MRSIYCSGRATVADEFISSESSCEKTAFPLFSALIFPQCPHQNKFVTTSRYAMGKDKADECKDYLEHCDVVKCDHADFVDFARANCARTCNFCFANSTLPPEYACTDLLDDCNERMKMCRDIDFIDIMAVFCPRLCSLCTYKPSDGQCQELVPE</sequence>
<name>A0A0R3PDS8_ANGCS</name>
<reference evidence="5" key="1">
    <citation type="submission" date="2017-02" db="UniProtKB">
        <authorList>
            <consortium name="WormBaseParasite"/>
        </authorList>
    </citation>
    <scope>IDENTIFICATION</scope>
</reference>
<gene>
    <name evidence="3" type="ORF">ACOC_LOCUS2134</name>
</gene>
<evidence type="ECO:0000313" key="5">
    <source>
        <dbReference type="WBParaSite" id="ACOC_0000213301-mRNA-1"/>
    </source>
</evidence>
<organism evidence="5">
    <name type="scientific">Angiostrongylus costaricensis</name>
    <name type="common">Nematode worm</name>
    <dbReference type="NCBI Taxonomy" id="334426"/>
    <lineage>
        <taxon>Eukaryota</taxon>
        <taxon>Metazoa</taxon>
        <taxon>Ecdysozoa</taxon>
        <taxon>Nematoda</taxon>
        <taxon>Chromadorea</taxon>
        <taxon>Rhabditida</taxon>
        <taxon>Rhabditina</taxon>
        <taxon>Rhabditomorpha</taxon>
        <taxon>Strongyloidea</taxon>
        <taxon>Metastrongylidae</taxon>
        <taxon>Angiostrongylus</taxon>
    </lineage>
</organism>
<proteinExistence type="predicted"/>
<accession>A0A0R3PDS8</accession>
<feature type="domain" description="ShKT" evidence="2">
    <location>
        <begin position="61"/>
        <end position="93"/>
    </location>
</feature>